<dbReference type="InterPro" id="IPR001680">
    <property type="entry name" value="WD40_rpt"/>
</dbReference>
<protein>
    <submittedName>
        <fullName evidence="4">WD40-repeat-containing domain protein</fullName>
    </submittedName>
</protein>
<dbReference type="GO" id="GO:1990234">
    <property type="term" value="C:transferase complex"/>
    <property type="evidence" value="ECO:0007669"/>
    <property type="project" value="UniProtKB-ARBA"/>
</dbReference>
<dbReference type="SUPFAM" id="SSF50978">
    <property type="entry name" value="WD40 repeat-like"/>
    <property type="match status" value="1"/>
</dbReference>
<keyword evidence="5" id="KW-1185">Reference proteome</keyword>
<reference evidence="4" key="1">
    <citation type="submission" date="2022-08" db="EMBL/GenBank/DDBJ databases">
        <authorList>
            <consortium name="DOE Joint Genome Institute"/>
            <person name="Min B."/>
            <person name="Riley R."/>
            <person name="Sierra-Patev S."/>
            <person name="Naranjo-Ortiz M."/>
            <person name="Looney B."/>
            <person name="Konkel Z."/>
            <person name="Slot J.C."/>
            <person name="Sakamoto Y."/>
            <person name="Steenwyk J.L."/>
            <person name="Rokas A."/>
            <person name="Carro J."/>
            <person name="Camarero S."/>
            <person name="Ferreira P."/>
            <person name="Molpeceres G."/>
            <person name="Ruiz-Duenas F.J."/>
            <person name="Serrano A."/>
            <person name="Henrissat B."/>
            <person name="Drula E."/>
            <person name="Hughes K.W."/>
            <person name="Mata J.L."/>
            <person name="Ishikawa N.K."/>
            <person name="Vargas-Isla R."/>
            <person name="Ushijima S."/>
            <person name="Smith C.A."/>
            <person name="Ahrendt S."/>
            <person name="Andreopoulos W."/>
            <person name="He G."/>
            <person name="Labutti K."/>
            <person name="Lipzen A."/>
            <person name="Ng V."/>
            <person name="Sandor L."/>
            <person name="Barry K."/>
            <person name="Martinez A.T."/>
            <person name="Xiao Y."/>
            <person name="Gibbons J.G."/>
            <person name="Terashima K."/>
            <person name="Hibbett D.S."/>
            <person name="Grigoriev I.V."/>
        </authorList>
    </citation>
    <scope>NUCLEOTIDE SEQUENCE</scope>
    <source>
        <strain evidence="4">TFB9207</strain>
    </source>
</reference>
<evidence type="ECO:0000256" key="2">
    <source>
        <dbReference type="ARBA" id="ARBA00022737"/>
    </source>
</evidence>
<feature type="repeat" description="WD" evidence="3">
    <location>
        <begin position="11"/>
        <end position="45"/>
    </location>
</feature>
<dbReference type="PANTHER" id="PTHR22847">
    <property type="entry name" value="WD40 REPEAT PROTEIN"/>
    <property type="match status" value="1"/>
</dbReference>
<evidence type="ECO:0000256" key="1">
    <source>
        <dbReference type="ARBA" id="ARBA00022574"/>
    </source>
</evidence>
<dbReference type="PROSITE" id="PS50082">
    <property type="entry name" value="WD_REPEATS_2"/>
    <property type="match status" value="1"/>
</dbReference>
<keyword evidence="1 3" id="KW-0853">WD repeat</keyword>
<evidence type="ECO:0000313" key="5">
    <source>
        <dbReference type="Proteomes" id="UP001163846"/>
    </source>
</evidence>
<dbReference type="Proteomes" id="UP001163846">
    <property type="component" value="Unassembled WGS sequence"/>
</dbReference>
<sequence>MKPSYTQLATIDAPTDYVHALAFSMDGRFLASATNDNTIRVYDVQHSSVTIWEEKGQHPGTAVAWRGNTLFFGDMDGTIRCCHPSKWIIRRKSEVIYKADDAVHALEFNQRGDYLLVCSGADVLLFKKISGRWNYRDYLPRPGPFGEPNSDSDIYPVIATGAHFLDNDVQCLIGYLYNGFWRFNLETWESTNCWGPDDSFDFNDPRRNYGRIAASAKSPDSKSIVATDACLGLQWFKITPDRLKNMSVTYHPQEISSNVPLPVLFINQGQAAIVGSTKGYASIFETKRGEKIQALKHGSGKSVRTFVLFHPEIARPDLDYRIGWCFSFWTTGYGEAF</sequence>
<dbReference type="PROSITE" id="PS50294">
    <property type="entry name" value="WD_REPEATS_REGION"/>
    <property type="match status" value="1"/>
</dbReference>
<proteinExistence type="predicted"/>
<dbReference type="InterPro" id="IPR036322">
    <property type="entry name" value="WD40_repeat_dom_sf"/>
</dbReference>
<dbReference type="AlphaFoldDB" id="A0AA38NYR1"/>
<dbReference type="PANTHER" id="PTHR22847:SF637">
    <property type="entry name" value="WD REPEAT DOMAIN 5B"/>
    <property type="match status" value="1"/>
</dbReference>
<dbReference type="Pfam" id="PF00400">
    <property type="entry name" value="WD40"/>
    <property type="match status" value="1"/>
</dbReference>
<dbReference type="InterPro" id="IPR015943">
    <property type="entry name" value="WD40/YVTN_repeat-like_dom_sf"/>
</dbReference>
<gene>
    <name evidence="4" type="ORF">F5878DRAFT_665943</name>
</gene>
<dbReference type="Gene3D" id="2.130.10.10">
    <property type="entry name" value="YVTN repeat-like/Quinoprotein amine dehydrogenase"/>
    <property type="match status" value="1"/>
</dbReference>
<keyword evidence="2" id="KW-0677">Repeat</keyword>
<comment type="caution">
    <text evidence="4">The sequence shown here is derived from an EMBL/GenBank/DDBJ whole genome shotgun (WGS) entry which is preliminary data.</text>
</comment>
<accession>A0AA38NYR1</accession>
<evidence type="ECO:0000256" key="3">
    <source>
        <dbReference type="PROSITE-ProRule" id="PRU00221"/>
    </source>
</evidence>
<organism evidence="4 5">
    <name type="scientific">Lentinula raphanica</name>
    <dbReference type="NCBI Taxonomy" id="153919"/>
    <lineage>
        <taxon>Eukaryota</taxon>
        <taxon>Fungi</taxon>
        <taxon>Dikarya</taxon>
        <taxon>Basidiomycota</taxon>
        <taxon>Agaricomycotina</taxon>
        <taxon>Agaricomycetes</taxon>
        <taxon>Agaricomycetidae</taxon>
        <taxon>Agaricales</taxon>
        <taxon>Marasmiineae</taxon>
        <taxon>Omphalotaceae</taxon>
        <taxon>Lentinula</taxon>
    </lineage>
</organism>
<dbReference type="SMART" id="SM00320">
    <property type="entry name" value="WD40"/>
    <property type="match status" value="3"/>
</dbReference>
<evidence type="ECO:0000313" key="4">
    <source>
        <dbReference type="EMBL" id="KAJ3833108.1"/>
    </source>
</evidence>
<dbReference type="EMBL" id="MU806771">
    <property type="protein sequence ID" value="KAJ3833108.1"/>
    <property type="molecule type" value="Genomic_DNA"/>
</dbReference>
<name>A0AA38NYR1_9AGAR</name>